<keyword evidence="1" id="KW-0812">Transmembrane</keyword>
<name>A0ABR1TTH1_9PEZI</name>
<sequence length="69" mass="7451">MPTNKTTFKMSTDGIALGIATVAIAAVFLAATWCLVLGAKRWQDPCSAVLLPHNLNPMDLRELRGRILG</sequence>
<dbReference type="EMBL" id="JAQQWL010000011">
    <property type="protein sequence ID" value="KAK8049892.1"/>
    <property type="molecule type" value="Genomic_DNA"/>
</dbReference>
<evidence type="ECO:0000256" key="1">
    <source>
        <dbReference type="SAM" id="Phobius"/>
    </source>
</evidence>
<dbReference type="GeneID" id="92096094"/>
<protein>
    <submittedName>
        <fullName evidence="2">Uncharacterized protein</fullName>
    </submittedName>
</protein>
<evidence type="ECO:0000313" key="2">
    <source>
        <dbReference type="EMBL" id="KAK8049892.1"/>
    </source>
</evidence>
<comment type="caution">
    <text evidence="2">The sequence shown here is derived from an EMBL/GenBank/DDBJ whole genome shotgun (WGS) entry which is preliminary data.</text>
</comment>
<reference evidence="2 3" key="1">
    <citation type="submission" date="2023-01" db="EMBL/GenBank/DDBJ databases">
        <title>Analysis of 21 Apiospora genomes using comparative genomics revels a genus with tremendous synthesis potential of carbohydrate active enzymes and secondary metabolites.</title>
        <authorList>
            <person name="Sorensen T."/>
        </authorList>
    </citation>
    <scope>NUCLEOTIDE SEQUENCE [LARGE SCALE GENOMIC DNA]</scope>
    <source>
        <strain evidence="2 3">CBS 135458</strain>
    </source>
</reference>
<gene>
    <name evidence="2" type="ORF">PG994_011622</name>
</gene>
<keyword evidence="1" id="KW-0472">Membrane</keyword>
<evidence type="ECO:0000313" key="3">
    <source>
        <dbReference type="Proteomes" id="UP001480595"/>
    </source>
</evidence>
<accession>A0ABR1TTH1</accession>
<feature type="transmembrane region" description="Helical" evidence="1">
    <location>
        <begin position="15"/>
        <end position="37"/>
    </location>
</feature>
<organism evidence="2 3">
    <name type="scientific">Apiospora phragmitis</name>
    <dbReference type="NCBI Taxonomy" id="2905665"/>
    <lineage>
        <taxon>Eukaryota</taxon>
        <taxon>Fungi</taxon>
        <taxon>Dikarya</taxon>
        <taxon>Ascomycota</taxon>
        <taxon>Pezizomycotina</taxon>
        <taxon>Sordariomycetes</taxon>
        <taxon>Xylariomycetidae</taxon>
        <taxon>Amphisphaeriales</taxon>
        <taxon>Apiosporaceae</taxon>
        <taxon>Apiospora</taxon>
    </lineage>
</organism>
<proteinExistence type="predicted"/>
<dbReference type="Proteomes" id="UP001480595">
    <property type="component" value="Unassembled WGS sequence"/>
</dbReference>
<keyword evidence="1" id="KW-1133">Transmembrane helix</keyword>
<keyword evidence="3" id="KW-1185">Reference proteome</keyword>
<dbReference type="RefSeq" id="XP_066712141.1">
    <property type="nucleotide sequence ID" value="XM_066863031.1"/>
</dbReference>